<evidence type="ECO:0000256" key="1">
    <source>
        <dbReference type="SAM" id="Phobius"/>
    </source>
</evidence>
<evidence type="ECO:0000259" key="2">
    <source>
        <dbReference type="Pfam" id="PF13439"/>
    </source>
</evidence>
<evidence type="ECO:0000313" key="4">
    <source>
        <dbReference type="Proteomes" id="UP000307943"/>
    </source>
</evidence>
<dbReference type="GO" id="GO:0016740">
    <property type="term" value="F:transferase activity"/>
    <property type="evidence" value="ECO:0007669"/>
    <property type="project" value="UniProtKB-KW"/>
</dbReference>
<dbReference type="SUPFAM" id="SSF53756">
    <property type="entry name" value="UDP-Glycosyltransferase/glycogen phosphorylase"/>
    <property type="match status" value="1"/>
</dbReference>
<dbReference type="Gene3D" id="3.40.50.2000">
    <property type="entry name" value="Glycogen Phosphorylase B"/>
    <property type="match status" value="2"/>
</dbReference>
<comment type="caution">
    <text evidence="3">The sequence shown here is derived from an EMBL/GenBank/DDBJ whole genome shotgun (WGS) entry which is preliminary data.</text>
</comment>
<feature type="domain" description="Glycosyltransferase subfamily 4-like N-terminal" evidence="2">
    <location>
        <begin position="21"/>
        <end position="180"/>
    </location>
</feature>
<reference evidence="3 4" key="1">
    <citation type="submission" date="2019-05" db="EMBL/GenBank/DDBJ databases">
        <title>We sequenced the genome of Paenibacillus hemerocallicola KCTC 33185 for further insight into its adaptation and study the phylogeny of Paenibacillus.</title>
        <authorList>
            <person name="Narsing Rao M.P."/>
        </authorList>
    </citation>
    <scope>NUCLEOTIDE SEQUENCE [LARGE SCALE GENOMIC DNA]</scope>
    <source>
        <strain evidence="3 4">KCTC 33185</strain>
    </source>
</reference>
<keyword evidence="4" id="KW-1185">Reference proteome</keyword>
<keyword evidence="3" id="KW-0808">Transferase</keyword>
<keyword evidence="1" id="KW-1133">Transmembrane helix</keyword>
<name>A0A5C4TDZ4_9BACL</name>
<accession>A0A5C4TDZ4</accession>
<keyword evidence="1" id="KW-0812">Transmembrane</keyword>
<dbReference type="AlphaFoldDB" id="A0A5C4TDZ4"/>
<dbReference type="PANTHER" id="PTHR12526">
    <property type="entry name" value="GLYCOSYLTRANSFERASE"/>
    <property type="match status" value="1"/>
</dbReference>
<sequence length="360" mass="40772">MRWSNVMRRKVLFMLPSLNGGGAERVLLILLKHLDPAKFDVSLAVVAFEGPYVKQLPPNISIYDLGVKRVRYMFIPLLKLVWKLKPDTIFSTLGYLNIALVLLRPFLAKRVKLIIREGSIVSYSIKHGKLAFLWPYLYRTFYKKADLIVCQSRFMMKDLEDHFQIPAGKMRQIYNPVDIDTIKRKAGSGENPFAGKAGTNIVAIGRLSHEKGFARLIESVPDLLMVRPDARLWILGTGPLENELRSLTYSLGLHDRVIFAGFQENPYCWLKHADLFVLSSFFEGLPNVLLEAIALSCPVLAIRHPGGTGEIMELTGQSDRLIDTIGWKEDWFARPDRKASVKLEQHFEVGGIVGQYASVM</sequence>
<proteinExistence type="predicted"/>
<dbReference type="InterPro" id="IPR028098">
    <property type="entry name" value="Glyco_trans_4-like_N"/>
</dbReference>
<organism evidence="3 4">
    <name type="scientific">Paenibacillus hemerocallicola</name>
    <dbReference type="NCBI Taxonomy" id="1172614"/>
    <lineage>
        <taxon>Bacteria</taxon>
        <taxon>Bacillati</taxon>
        <taxon>Bacillota</taxon>
        <taxon>Bacilli</taxon>
        <taxon>Bacillales</taxon>
        <taxon>Paenibacillaceae</taxon>
        <taxon>Paenibacillus</taxon>
    </lineage>
</organism>
<keyword evidence="1" id="KW-0472">Membrane</keyword>
<dbReference type="Pfam" id="PF13439">
    <property type="entry name" value="Glyco_transf_4"/>
    <property type="match status" value="1"/>
</dbReference>
<gene>
    <name evidence="3" type="ORF">FE784_09090</name>
</gene>
<feature type="transmembrane region" description="Helical" evidence="1">
    <location>
        <begin position="88"/>
        <end position="107"/>
    </location>
</feature>
<dbReference type="EMBL" id="VDCQ01000009">
    <property type="protein sequence ID" value="TNJ66710.1"/>
    <property type="molecule type" value="Genomic_DNA"/>
</dbReference>
<dbReference type="CDD" id="cd03811">
    <property type="entry name" value="GT4_GT28_WabH-like"/>
    <property type="match status" value="1"/>
</dbReference>
<evidence type="ECO:0000313" key="3">
    <source>
        <dbReference type="EMBL" id="TNJ66710.1"/>
    </source>
</evidence>
<dbReference type="OrthoDB" id="9787617at2"/>
<protein>
    <submittedName>
        <fullName evidence="3">Glycosyltransferase</fullName>
    </submittedName>
</protein>
<dbReference type="PANTHER" id="PTHR12526:SF630">
    <property type="entry name" value="GLYCOSYLTRANSFERASE"/>
    <property type="match status" value="1"/>
</dbReference>
<dbReference type="Proteomes" id="UP000307943">
    <property type="component" value="Unassembled WGS sequence"/>
</dbReference>
<dbReference type="Pfam" id="PF13692">
    <property type="entry name" value="Glyco_trans_1_4"/>
    <property type="match status" value="1"/>
</dbReference>